<gene>
    <name evidence="4" type="primary">MED11</name>
    <name evidence="6" type="ORF">LODBEIA_P58140</name>
</gene>
<keyword evidence="4" id="KW-0804">Transcription</keyword>
<comment type="similarity">
    <text evidence="2 4">Belongs to the Mediator complex subunit 11 family.</text>
</comment>
<comment type="function">
    <text evidence="4">Component of the Mediator complex, a coactivator involved in the regulated transcription of nearly all RNA polymerase II-dependent genes. Mediator functions as a bridge to convey information from gene-specific regulatory proteins to the basal RNA polymerase II transcription machinery. Mediator is recruited to promoters by direct interactions with regulatory proteins and serves as a scaffold for the assembly of a functional pre-initiation complex with RNA polymerase II and the general transcription factors.</text>
</comment>
<keyword evidence="4" id="KW-0010">Activator</keyword>
<evidence type="ECO:0000313" key="7">
    <source>
        <dbReference type="Proteomes" id="UP001497383"/>
    </source>
</evidence>
<evidence type="ECO:0000256" key="4">
    <source>
        <dbReference type="RuleBase" id="RU364147"/>
    </source>
</evidence>
<dbReference type="GeneID" id="92211010"/>
<comment type="subcellular location">
    <subcellularLocation>
        <location evidence="1 4">Nucleus</location>
    </subcellularLocation>
</comment>
<keyword evidence="7" id="KW-1185">Reference proteome</keyword>
<name>A0ABP0ZTX9_9ASCO</name>
<dbReference type="InterPro" id="IPR019404">
    <property type="entry name" value="Mediator_Med11"/>
</dbReference>
<dbReference type="EMBL" id="OZ022412">
    <property type="protein sequence ID" value="CAK9442018.1"/>
    <property type="molecule type" value="Genomic_DNA"/>
</dbReference>
<keyword evidence="3 4" id="KW-0539">Nucleus</keyword>
<organism evidence="6 7">
    <name type="scientific">Lodderomyces beijingensis</name>
    <dbReference type="NCBI Taxonomy" id="1775926"/>
    <lineage>
        <taxon>Eukaryota</taxon>
        <taxon>Fungi</taxon>
        <taxon>Dikarya</taxon>
        <taxon>Ascomycota</taxon>
        <taxon>Saccharomycotina</taxon>
        <taxon>Pichiomycetes</taxon>
        <taxon>Debaryomycetaceae</taxon>
        <taxon>Candida/Lodderomyces clade</taxon>
        <taxon>Lodderomyces</taxon>
    </lineage>
</organism>
<evidence type="ECO:0000256" key="3">
    <source>
        <dbReference type="ARBA" id="ARBA00023242"/>
    </source>
</evidence>
<comment type="subunit">
    <text evidence="4">Component of the Mediator complex.</text>
</comment>
<feature type="compositionally biased region" description="Basic and acidic residues" evidence="5">
    <location>
        <begin position="138"/>
        <end position="154"/>
    </location>
</feature>
<evidence type="ECO:0000256" key="2">
    <source>
        <dbReference type="ARBA" id="ARBA00008186"/>
    </source>
</evidence>
<evidence type="ECO:0000256" key="1">
    <source>
        <dbReference type="ARBA" id="ARBA00004123"/>
    </source>
</evidence>
<sequence>MSGEGAEEQIANNFIQDRLCSLSEIDSRVVQLLESFSTLFETYSRKEKDAFVSDTNLIFDQMSKIAIDLRKEVKHMDDNIGVYNRNEDGIMILPINVDQKNAQLGQDKLKLEIKELAQLLKKEDQTMDVEVKEEIKEEIKEESGLKKEKEKEKEKEEEEEEVKSTEGEVKTEKTVTTEVKKEEEPNKDKEDVSMMDADHSKDSVSEEDFEMIE</sequence>
<feature type="region of interest" description="Disordered" evidence="5">
    <location>
        <begin position="138"/>
        <end position="213"/>
    </location>
</feature>
<dbReference type="RefSeq" id="XP_066832752.1">
    <property type="nucleotide sequence ID" value="XM_066976188.1"/>
</dbReference>
<evidence type="ECO:0000313" key="6">
    <source>
        <dbReference type="EMBL" id="CAK9442018.1"/>
    </source>
</evidence>
<keyword evidence="4" id="KW-0805">Transcription regulation</keyword>
<reference evidence="6 7" key="1">
    <citation type="submission" date="2024-03" db="EMBL/GenBank/DDBJ databases">
        <authorList>
            <person name="Brejova B."/>
        </authorList>
    </citation>
    <scope>NUCLEOTIDE SEQUENCE [LARGE SCALE GENOMIC DNA]</scope>
    <source>
        <strain evidence="6 7">CBS 14171</strain>
    </source>
</reference>
<feature type="compositionally biased region" description="Basic and acidic residues" evidence="5">
    <location>
        <begin position="162"/>
        <end position="204"/>
    </location>
</feature>
<protein>
    <recommendedName>
        <fullName evidence="4">Mediator of RNA polymerase II transcription subunit 11</fullName>
    </recommendedName>
    <alternativeName>
        <fullName evidence="4">Mediator complex subunit 11</fullName>
    </alternativeName>
</protein>
<evidence type="ECO:0000256" key="5">
    <source>
        <dbReference type="SAM" id="MobiDB-lite"/>
    </source>
</evidence>
<dbReference type="Proteomes" id="UP001497383">
    <property type="component" value="Chromosome 8"/>
</dbReference>
<dbReference type="Gene3D" id="1.10.287.3490">
    <property type="match status" value="1"/>
</dbReference>
<accession>A0ABP0ZTX9</accession>
<dbReference type="Pfam" id="PF10280">
    <property type="entry name" value="Med11"/>
    <property type="match status" value="1"/>
</dbReference>
<proteinExistence type="inferred from homology"/>